<reference evidence="1" key="1">
    <citation type="submission" date="2022-08" db="EMBL/GenBank/DDBJ databases">
        <title>Genome sequencing of akame (Lates japonicus).</title>
        <authorList>
            <person name="Hashiguchi Y."/>
            <person name="Takahashi H."/>
        </authorList>
    </citation>
    <scope>NUCLEOTIDE SEQUENCE</scope>
    <source>
        <strain evidence="1">Kochi</strain>
    </source>
</reference>
<protein>
    <submittedName>
        <fullName evidence="1">Cadherin-4-like protein</fullName>
    </submittedName>
</protein>
<comment type="caution">
    <text evidence="1">The sequence shown here is derived from an EMBL/GenBank/DDBJ whole genome shotgun (WGS) entry which is preliminary data.</text>
</comment>
<evidence type="ECO:0000313" key="1">
    <source>
        <dbReference type="EMBL" id="GLD62217.1"/>
    </source>
</evidence>
<accession>A0AAD3MVA2</accession>
<keyword evidence="2" id="KW-1185">Reference proteome</keyword>
<dbReference type="Proteomes" id="UP001279410">
    <property type="component" value="Unassembled WGS sequence"/>
</dbReference>
<dbReference type="EMBL" id="BRZM01000050">
    <property type="protein sequence ID" value="GLD62217.1"/>
    <property type="molecule type" value="Genomic_DNA"/>
</dbReference>
<gene>
    <name evidence="1" type="ORF">AKAME5_001396400</name>
</gene>
<proteinExistence type="predicted"/>
<dbReference type="AlphaFoldDB" id="A0AAD3MVA2"/>
<organism evidence="1 2">
    <name type="scientific">Lates japonicus</name>
    <name type="common">Japanese lates</name>
    <dbReference type="NCBI Taxonomy" id="270547"/>
    <lineage>
        <taxon>Eukaryota</taxon>
        <taxon>Metazoa</taxon>
        <taxon>Chordata</taxon>
        <taxon>Craniata</taxon>
        <taxon>Vertebrata</taxon>
        <taxon>Euteleostomi</taxon>
        <taxon>Actinopterygii</taxon>
        <taxon>Neopterygii</taxon>
        <taxon>Teleostei</taxon>
        <taxon>Neoteleostei</taxon>
        <taxon>Acanthomorphata</taxon>
        <taxon>Carangaria</taxon>
        <taxon>Carangaria incertae sedis</taxon>
        <taxon>Centropomidae</taxon>
        <taxon>Lates</taxon>
    </lineage>
</organism>
<sequence>MQDCGAGALKHSAMQPAWYLGLSGWIGVLPPPGLGELLPSFQYCTGLMPSSALLPLSAHARTEIYAGVAEKHMLWVSKLHASSVLSAAEQWLRSAATPISARPDGTVYAEQEVANLSDPCPVHGDSLGFHDPHIWETTVKLALADTPSFTTYKEDNSEMSAPGFGVAGPRMPSAHLVPVNVLDEQTWNGVILSGKHIWSPCSSFCPLLQPSTLVARLLSAVLLPS</sequence>
<name>A0AAD3MVA2_LATJO</name>
<evidence type="ECO:0000313" key="2">
    <source>
        <dbReference type="Proteomes" id="UP001279410"/>
    </source>
</evidence>